<feature type="transmembrane region" description="Helical" evidence="1">
    <location>
        <begin position="31"/>
        <end position="49"/>
    </location>
</feature>
<reference evidence="3" key="1">
    <citation type="journal article" date="2019" name="Int. J. Syst. Evol. Microbiol.">
        <title>The Global Catalogue of Microorganisms (GCM) 10K type strain sequencing project: providing services to taxonomists for standard genome sequencing and annotation.</title>
        <authorList>
            <consortium name="The Broad Institute Genomics Platform"/>
            <consortium name="The Broad Institute Genome Sequencing Center for Infectious Disease"/>
            <person name="Wu L."/>
            <person name="Ma J."/>
        </authorList>
    </citation>
    <scope>NUCLEOTIDE SEQUENCE [LARGE SCALE GENOMIC DNA]</scope>
    <source>
        <strain evidence="3">JCM 10649</strain>
    </source>
</reference>
<dbReference type="RefSeq" id="WP_344095660.1">
    <property type="nucleotide sequence ID" value="NZ_BAAAHB010000091.1"/>
</dbReference>
<accession>A0ABP3KSG8</accession>
<evidence type="ECO:0000313" key="2">
    <source>
        <dbReference type="EMBL" id="GAA0486146.1"/>
    </source>
</evidence>
<proteinExistence type="predicted"/>
<protein>
    <submittedName>
        <fullName evidence="2">Uncharacterized protein</fullName>
    </submittedName>
</protein>
<dbReference type="Proteomes" id="UP001499895">
    <property type="component" value="Unassembled WGS sequence"/>
</dbReference>
<dbReference type="EMBL" id="BAAAHB010000091">
    <property type="protein sequence ID" value="GAA0486146.1"/>
    <property type="molecule type" value="Genomic_DNA"/>
</dbReference>
<sequence>MNSLKGLGVFAVIAVIAFTVTRIAVTDISRLLLGISIAAVVLSLASYLASIRRRRRDRQLAGE</sequence>
<keyword evidence="3" id="KW-1185">Reference proteome</keyword>
<evidence type="ECO:0000313" key="3">
    <source>
        <dbReference type="Proteomes" id="UP001499895"/>
    </source>
</evidence>
<organism evidence="2 3">
    <name type="scientific">Streptomyces stramineus</name>
    <dbReference type="NCBI Taxonomy" id="173861"/>
    <lineage>
        <taxon>Bacteria</taxon>
        <taxon>Bacillati</taxon>
        <taxon>Actinomycetota</taxon>
        <taxon>Actinomycetes</taxon>
        <taxon>Kitasatosporales</taxon>
        <taxon>Streptomycetaceae</taxon>
        <taxon>Streptomyces</taxon>
    </lineage>
</organism>
<gene>
    <name evidence="2" type="ORF">GCM10009544_54500</name>
</gene>
<comment type="caution">
    <text evidence="2">The sequence shown here is derived from an EMBL/GenBank/DDBJ whole genome shotgun (WGS) entry which is preliminary data.</text>
</comment>
<evidence type="ECO:0000256" key="1">
    <source>
        <dbReference type="SAM" id="Phobius"/>
    </source>
</evidence>
<feature type="transmembrane region" description="Helical" evidence="1">
    <location>
        <begin position="7"/>
        <end position="25"/>
    </location>
</feature>
<keyword evidence="1" id="KW-1133">Transmembrane helix</keyword>
<keyword evidence="1" id="KW-0812">Transmembrane</keyword>
<keyword evidence="1" id="KW-0472">Membrane</keyword>
<name>A0ABP3KSG8_9ACTN</name>